<evidence type="ECO:0000313" key="3">
    <source>
        <dbReference type="Proteomes" id="UP001236652"/>
    </source>
</evidence>
<gene>
    <name evidence="2" type="ORF">QNI29_15330</name>
</gene>
<feature type="compositionally biased region" description="Acidic residues" evidence="1">
    <location>
        <begin position="408"/>
        <end position="425"/>
    </location>
</feature>
<sequence>MDKRWDLKFFMYLLAMALFIYGFSVGGAFAYDVVMAGPKTYEEGTTIGEIPVDGMTRQEAETALRNRVQDWLDVHPVEMLTEDETIVLSEDFLTVGVADTLDSLQNGSATPLSVRFNPSALEEQKDSFGEDVYDNLLLDKLTADIKSQVEVLADQPLTYSVYDYVSAGTESLYKVIAEFEQPIPDGVDVFTYTNELDGLVIEPRTNVSLLEQVSDVPLHQQPALNVVASGLYGAVLKTNFSIIQRHISQHLPSYAQKGREASLDLDEGHDFVFFNPNESLYRIEMEVSEESLSVQIIGYPTSYSYDVLIENERQIEPRTIIQYSDLATGIDVKRDGETGLIYDVYREIYDQDNVAIDSEFITQDYYAPVHKLEERPEPVEPVTSENGGTDQNGSLSDGEAESGGNSESGDEENSDGQNDGNEDGETSGSEGGQESKDPAESSGEGEDDGTSGGSTEGNGGEDTDGTGGIWSPDEGPSKGE</sequence>
<dbReference type="InterPro" id="IPR007391">
    <property type="entry name" value="Vancomycin_resist_VanW"/>
</dbReference>
<organism evidence="2 3">
    <name type="scientific">Pontibacillus chungwhensis</name>
    <dbReference type="NCBI Taxonomy" id="265426"/>
    <lineage>
        <taxon>Bacteria</taxon>
        <taxon>Bacillati</taxon>
        <taxon>Bacillota</taxon>
        <taxon>Bacilli</taxon>
        <taxon>Bacillales</taxon>
        <taxon>Bacillaceae</taxon>
        <taxon>Pontibacillus</taxon>
    </lineage>
</organism>
<evidence type="ECO:0000256" key="1">
    <source>
        <dbReference type="SAM" id="MobiDB-lite"/>
    </source>
</evidence>
<dbReference type="InterPro" id="IPR052913">
    <property type="entry name" value="Glycopeptide_resist_protein"/>
</dbReference>
<protein>
    <submittedName>
        <fullName evidence="2">VanW family protein</fullName>
    </submittedName>
</protein>
<dbReference type="PANTHER" id="PTHR35788:SF1">
    <property type="entry name" value="EXPORTED PROTEIN"/>
    <property type="match status" value="1"/>
</dbReference>
<feature type="compositionally biased region" description="Polar residues" evidence="1">
    <location>
        <begin position="383"/>
        <end position="395"/>
    </location>
</feature>
<reference evidence="2 3" key="1">
    <citation type="submission" date="2023-05" db="EMBL/GenBank/DDBJ databases">
        <title>Comparative genomics reveals the evidence of polycyclic aromatic hydrocarbons degradation in moderately halophilic genus Pontibacillus.</title>
        <authorList>
            <person name="Yang H."/>
            <person name="Qian Z."/>
        </authorList>
    </citation>
    <scope>NUCLEOTIDE SEQUENCE [LARGE SCALE GENOMIC DNA]</scope>
    <source>
        <strain evidence="3">HN14</strain>
    </source>
</reference>
<dbReference type="EMBL" id="CP126446">
    <property type="protein sequence ID" value="WIF97103.1"/>
    <property type="molecule type" value="Genomic_DNA"/>
</dbReference>
<name>A0ABY8UUY0_9BACI</name>
<accession>A0ABY8UUY0</accession>
<keyword evidence="3" id="KW-1185">Reference proteome</keyword>
<dbReference type="Proteomes" id="UP001236652">
    <property type="component" value="Chromosome"/>
</dbReference>
<dbReference type="Pfam" id="PF04294">
    <property type="entry name" value="VanW"/>
    <property type="match status" value="1"/>
</dbReference>
<evidence type="ECO:0000313" key="2">
    <source>
        <dbReference type="EMBL" id="WIF97103.1"/>
    </source>
</evidence>
<feature type="region of interest" description="Disordered" evidence="1">
    <location>
        <begin position="376"/>
        <end position="480"/>
    </location>
</feature>
<dbReference type="RefSeq" id="WP_231417352.1">
    <property type="nucleotide sequence ID" value="NZ_CP126446.1"/>
</dbReference>
<proteinExistence type="predicted"/>
<dbReference type="PANTHER" id="PTHR35788">
    <property type="entry name" value="EXPORTED PROTEIN-RELATED"/>
    <property type="match status" value="1"/>
</dbReference>